<gene>
    <name evidence="1" type="ORF">S01H1_31271</name>
</gene>
<protein>
    <submittedName>
        <fullName evidence="1">Uncharacterized protein</fullName>
    </submittedName>
</protein>
<name>X0TPG7_9ZZZZ</name>
<dbReference type="EMBL" id="BARS01019282">
    <property type="protein sequence ID" value="GAF89146.1"/>
    <property type="molecule type" value="Genomic_DNA"/>
</dbReference>
<proteinExistence type="predicted"/>
<dbReference type="AlphaFoldDB" id="X0TPG7"/>
<organism evidence="1">
    <name type="scientific">marine sediment metagenome</name>
    <dbReference type="NCBI Taxonomy" id="412755"/>
    <lineage>
        <taxon>unclassified sequences</taxon>
        <taxon>metagenomes</taxon>
        <taxon>ecological metagenomes</taxon>
    </lineage>
</organism>
<feature type="non-terminal residue" evidence="1">
    <location>
        <position position="72"/>
    </location>
</feature>
<sequence length="72" mass="8685">MKEFGVKDKRDGLTYYREFVYKKGGIDSIDKEGKKEFELKEIDRFRYRTRYFTDSGIIGSKEFVSGMYKQFK</sequence>
<evidence type="ECO:0000313" key="1">
    <source>
        <dbReference type="EMBL" id="GAF89146.1"/>
    </source>
</evidence>
<comment type="caution">
    <text evidence="1">The sequence shown here is derived from an EMBL/GenBank/DDBJ whole genome shotgun (WGS) entry which is preliminary data.</text>
</comment>
<accession>X0TPG7</accession>
<reference evidence="1" key="1">
    <citation type="journal article" date="2014" name="Front. Microbiol.">
        <title>High frequency of phylogenetically diverse reductive dehalogenase-homologous genes in deep subseafloor sedimentary metagenomes.</title>
        <authorList>
            <person name="Kawai M."/>
            <person name="Futagami T."/>
            <person name="Toyoda A."/>
            <person name="Takaki Y."/>
            <person name="Nishi S."/>
            <person name="Hori S."/>
            <person name="Arai W."/>
            <person name="Tsubouchi T."/>
            <person name="Morono Y."/>
            <person name="Uchiyama I."/>
            <person name="Ito T."/>
            <person name="Fujiyama A."/>
            <person name="Inagaki F."/>
            <person name="Takami H."/>
        </authorList>
    </citation>
    <scope>NUCLEOTIDE SEQUENCE</scope>
    <source>
        <strain evidence="1">Expedition CK06-06</strain>
    </source>
</reference>